<feature type="transmembrane region" description="Helical" evidence="8">
    <location>
        <begin position="281"/>
        <end position="302"/>
    </location>
</feature>
<keyword evidence="6 8" id="KW-1133">Transmembrane helix</keyword>
<dbReference type="AlphaFoldDB" id="A0A0G3H3A8"/>
<dbReference type="PATRIC" id="fig|136857.5.peg.426"/>
<evidence type="ECO:0000313" key="10">
    <source>
        <dbReference type="Proteomes" id="UP000035540"/>
    </source>
</evidence>
<feature type="transmembrane region" description="Helical" evidence="8">
    <location>
        <begin position="117"/>
        <end position="136"/>
    </location>
</feature>
<feature type="transmembrane region" description="Helical" evidence="8">
    <location>
        <begin position="90"/>
        <end position="111"/>
    </location>
</feature>
<feature type="transmembrane region" description="Helical" evidence="8">
    <location>
        <begin position="58"/>
        <end position="78"/>
    </location>
</feature>
<name>A0A0G3H3A8_9CORY</name>
<feature type="transmembrane region" description="Helical" evidence="8">
    <location>
        <begin position="193"/>
        <end position="213"/>
    </location>
</feature>
<evidence type="ECO:0000256" key="5">
    <source>
        <dbReference type="ARBA" id="ARBA00022692"/>
    </source>
</evidence>
<dbReference type="SUPFAM" id="SSF81345">
    <property type="entry name" value="ABC transporter involved in vitamin B12 uptake, BtuC"/>
    <property type="match status" value="1"/>
</dbReference>
<keyword evidence="7 8" id="KW-0472">Membrane</keyword>
<dbReference type="RefSeq" id="WP_052844274.1">
    <property type="nucleotide sequence ID" value="NZ_CP011545.1"/>
</dbReference>
<evidence type="ECO:0000256" key="2">
    <source>
        <dbReference type="ARBA" id="ARBA00007935"/>
    </source>
</evidence>
<feature type="transmembrane region" description="Helical" evidence="8">
    <location>
        <begin position="148"/>
        <end position="173"/>
    </location>
</feature>
<dbReference type="PANTHER" id="PTHR30472:SF1">
    <property type="entry name" value="FE(3+) DICITRATE TRANSPORT SYSTEM PERMEASE PROTEIN FECC-RELATED"/>
    <property type="match status" value="1"/>
</dbReference>
<feature type="transmembrane region" description="Helical" evidence="8">
    <location>
        <begin position="308"/>
        <end position="326"/>
    </location>
</feature>
<evidence type="ECO:0000256" key="7">
    <source>
        <dbReference type="ARBA" id="ARBA00023136"/>
    </source>
</evidence>
<dbReference type="OrthoDB" id="9782305at2"/>
<keyword evidence="10" id="KW-1185">Reference proteome</keyword>
<evidence type="ECO:0000313" key="9">
    <source>
        <dbReference type="EMBL" id="AKK07891.1"/>
    </source>
</evidence>
<sequence length="335" mass="33990">MIFSLAGLFVLSLLVGARATDPGEVLRIMPQAVRLAFDADFAASQPFNDLQLLIAGRVPRAVLAIFAGGALGAAGALMQGFTRNPLADPGILGVNAGAAAAIAIALTLGIVSSPTQFLWPALVGALATTVVVFLLAARGRGAGSYGPLAYVLAGMALTALLMSVVNALMLQNAAVLDMLRVWSTGSVAGRDLAVARSTVVVLILGLIASVFLGRTLNLLSLGDDIAASLGINVAGAQLMGLLTISVLGAVAVSCAGPVMFIGLAAPHMVRSLTGPDYRQIIPLSICLGAVLALVADILGRLLAQPGELPMGIVLALMGVPLFITLVRRGFVRGGV</sequence>
<dbReference type="KEGG" id="cted:CTEST_02180"/>
<evidence type="ECO:0000256" key="1">
    <source>
        <dbReference type="ARBA" id="ARBA00004651"/>
    </source>
</evidence>
<dbReference type="EMBL" id="CP011545">
    <property type="protein sequence ID" value="AKK07891.1"/>
    <property type="molecule type" value="Genomic_DNA"/>
</dbReference>
<dbReference type="CDD" id="cd06550">
    <property type="entry name" value="TM_ABC_iron-siderophores_like"/>
    <property type="match status" value="1"/>
</dbReference>
<evidence type="ECO:0000256" key="8">
    <source>
        <dbReference type="SAM" id="Phobius"/>
    </source>
</evidence>
<evidence type="ECO:0000256" key="6">
    <source>
        <dbReference type="ARBA" id="ARBA00022989"/>
    </source>
</evidence>
<reference evidence="9 10" key="1">
    <citation type="journal article" date="2015" name="Genome Announc.">
        <title>Complete Genome Sequence of the Type Strain Corynebacterium testudinoris DSM 44614, Recovered from Necrotic Lesions in the Mouth of a Tortoise.</title>
        <authorList>
            <person name="Ruckert C."/>
            <person name="Kriete M."/>
            <person name="Jaenicke S."/>
            <person name="Winkler A."/>
            <person name="Tauch A."/>
        </authorList>
    </citation>
    <scope>NUCLEOTIDE SEQUENCE [LARGE SCALE GENOMIC DNA]</scope>
    <source>
        <strain evidence="9 10">DSM 44614</strain>
    </source>
</reference>
<dbReference type="Proteomes" id="UP000035540">
    <property type="component" value="Chromosome"/>
</dbReference>
<proteinExistence type="inferred from homology"/>
<keyword evidence="4" id="KW-1003">Cell membrane</keyword>
<gene>
    <name evidence="9" type="ORF">CTEST_02180</name>
</gene>
<comment type="subcellular location">
    <subcellularLocation>
        <location evidence="1">Cell membrane</location>
        <topology evidence="1">Multi-pass membrane protein</topology>
    </subcellularLocation>
</comment>
<keyword evidence="3" id="KW-0813">Transport</keyword>
<dbReference type="InterPro" id="IPR000522">
    <property type="entry name" value="ABC_transptr_permease_BtuC"/>
</dbReference>
<evidence type="ECO:0000256" key="3">
    <source>
        <dbReference type="ARBA" id="ARBA00022448"/>
    </source>
</evidence>
<dbReference type="Gene3D" id="1.10.3470.10">
    <property type="entry name" value="ABC transporter involved in vitamin B12 uptake, BtuC"/>
    <property type="match status" value="1"/>
</dbReference>
<dbReference type="GO" id="GO:0022857">
    <property type="term" value="F:transmembrane transporter activity"/>
    <property type="evidence" value="ECO:0007669"/>
    <property type="project" value="InterPro"/>
</dbReference>
<reference evidence="10" key="2">
    <citation type="submission" date="2015-05" db="EMBL/GenBank/DDBJ databases">
        <title>Complete genome sequence of Corynebacterium testudinoris DSM 44614, recovered from necrotic lesions in the mouth of a tortoise.</title>
        <authorList>
            <person name="Ruckert C."/>
            <person name="Albersmeier A."/>
            <person name="Winkler A."/>
            <person name="Tauch A."/>
        </authorList>
    </citation>
    <scope>NUCLEOTIDE SEQUENCE [LARGE SCALE GENOMIC DNA]</scope>
    <source>
        <strain evidence="10">DSM 44614</strain>
    </source>
</reference>
<feature type="transmembrane region" description="Helical" evidence="8">
    <location>
        <begin position="250"/>
        <end position="269"/>
    </location>
</feature>
<dbReference type="PANTHER" id="PTHR30472">
    <property type="entry name" value="FERRIC ENTEROBACTIN TRANSPORT SYSTEM PERMEASE PROTEIN"/>
    <property type="match status" value="1"/>
</dbReference>
<keyword evidence="5 8" id="KW-0812">Transmembrane</keyword>
<dbReference type="Pfam" id="PF01032">
    <property type="entry name" value="FecCD"/>
    <property type="match status" value="1"/>
</dbReference>
<evidence type="ECO:0000256" key="4">
    <source>
        <dbReference type="ARBA" id="ARBA00022475"/>
    </source>
</evidence>
<organism evidence="9 10">
    <name type="scientific">Corynebacterium testudinoris</name>
    <dbReference type="NCBI Taxonomy" id="136857"/>
    <lineage>
        <taxon>Bacteria</taxon>
        <taxon>Bacillati</taxon>
        <taxon>Actinomycetota</taxon>
        <taxon>Actinomycetes</taxon>
        <taxon>Mycobacteriales</taxon>
        <taxon>Corynebacteriaceae</taxon>
        <taxon>Corynebacterium</taxon>
    </lineage>
</organism>
<protein>
    <submittedName>
        <fullName evidence="9">ABC-type Fe3+-siderophore transport system, permease component</fullName>
    </submittedName>
</protein>
<dbReference type="GO" id="GO:0005886">
    <property type="term" value="C:plasma membrane"/>
    <property type="evidence" value="ECO:0007669"/>
    <property type="project" value="UniProtKB-SubCell"/>
</dbReference>
<accession>A0A0G3H3A8</accession>
<dbReference type="STRING" id="136857.CTEST_02180"/>
<dbReference type="GO" id="GO:0033214">
    <property type="term" value="P:siderophore-iron import into cell"/>
    <property type="evidence" value="ECO:0007669"/>
    <property type="project" value="TreeGrafter"/>
</dbReference>
<dbReference type="InterPro" id="IPR037294">
    <property type="entry name" value="ABC_BtuC-like"/>
</dbReference>
<comment type="similarity">
    <text evidence="2">Belongs to the binding-protein-dependent transport system permease family. FecCD subfamily.</text>
</comment>